<protein>
    <submittedName>
        <fullName evidence="1">Uncharacterized protein</fullName>
    </submittedName>
</protein>
<dbReference type="Proteomes" id="UP000612585">
    <property type="component" value="Unassembled WGS sequence"/>
</dbReference>
<keyword evidence="2" id="KW-1185">Reference proteome</keyword>
<proteinExistence type="predicted"/>
<evidence type="ECO:0000313" key="1">
    <source>
        <dbReference type="EMBL" id="GIJ64667.1"/>
    </source>
</evidence>
<gene>
    <name evidence="1" type="ORF">Vau01_121830</name>
</gene>
<accession>A0A8J3ZID1</accession>
<dbReference type="Gene3D" id="1.10.132.100">
    <property type="match status" value="1"/>
</dbReference>
<comment type="caution">
    <text evidence="1">The sequence shown here is derived from an EMBL/GenBank/DDBJ whole genome shotgun (WGS) entry which is preliminary data.</text>
</comment>
<organism evidence="1 2">
    <name type="scientific">Virgisporangium aurantiacum</name>
    <dbReference type="NCBI Taxonomy" id="175570"/>
    <lineage>
        <taxon>Bacteria</taxon>
        <taxon>Bacillati</taxon>
        <taxon>Actinomycetota</taxon>
        <taxon>Actinomycetes</taxon>
        <taxon>Micromonosporales</taxon>
        <taxon>Micromonosporaceae</taxon>
        <taxon>Virgisporangium</taxon>
    </lineage>
</organism>
<reference evidence="1" key="1">
    <citation type="submission" date="2021-01" db="EMBL/GenBank/DDBJ databases">
        <title>Whole genome shotgun sequence of Virgisporangium aurantiacum NBRC 16421.</title>
        <authorList>
            <person name="Komaki H."/>
            <person name="Tamura T."/>
        </authorList>
    </citation>
    <scope>NUCLEOTIDE SEQUENCE</scope>
    <source>
        <strain evidence="1">NBRC 16421</strain>
    </source>
</reference>
<dbReference type="RefSeq" id="WP_204013861.1">
    <property type="nucleotide sequence ID" value="NZ_BOPG01000125.1"/>
</dbReference>
<dbReference type="AlphaFoldDB" id="A0A8J3ZID1"/>
<sequence length="89" mass="9989">MPDDTEDRDWTVEEPGRPFEQWLDDYADSTATVDALGQLGAQCRDAADRLVGELLASAGNPAVRARLTRTLGFMIYDSYRLDGWDEYEG</sequence>
<dbReference type="EMBL" id="BOPG01000125">
    <property type="protein sequence ID" value="GIJ64667.1"/>
    <property type="molecule type" value="Genomic_DNA"/>
</dbReference>
<name>A0A8J3ZID1_9ACTN</name>
<evidence type="ECO:0000313" key="2">
    <source>
        <dbReference type="Proteomes" id="UP000612585"/>
    </source>
</evidence>